<dbReference type="EMBL" id="CACTIH010003617">
    <property type="protein sequence ID" value="CAA2978251.1"/>
    <property type="molecule type" value="Genomic_DNA"/>
</dbReference>
<dbReference type="AlphaFoldDB" id="A0A8S0RFU0"/>
<evidence type="ECO:0000313" key="3">
    <source>
        <dbReference type="Proteomes" id="UP000594638"/>
    </source>
</evidence>
<accession>A0A8S0RFU0</accession>
<keyword evidence="3" id="KW-1185">Reference proteome</keyword>
<feature type="compositionally biased region" description="Basic and acidic residues" evidence="1">
    <location>
        <begin position="74"/>
        <end position="87"/>
    </location>
</feature>
<dbReference type="Proteomes" id="UP000594638">
    <property type="component" value="Unassembled WGS sequence"/>
</dbReference>
<dbReference type="OrthoDB" id="342064at2759"/>
<name>A0A8S0RFU0_OLEEU</name>
<sequence length="105" mass="11608">MMLLEPLILVMMDLVLEKEKILVTSIKGKAEKIIDTWKGVVVGDDDDKVAVDLVLGLGSRVGFRYDYPGGYDREMGGRQGYPDERPHGRYMGRSLGGYQGGPSKC</sequence>
<gene>
    <name evidence="2" type="ORF">OLEA9_A117905</name>
</gene>
<reference evidence="2 3" key="1">
    <citation type="submission" date="2019-12" db="EMBL/GenBank/DDBJ databases">
        <authorList>
            <person name="Alioto T."/>
            <person name="Alioto T."/>
            <person name="Gomez Garrido J."/>
        </authorList>
    </citation>
    <scope>NUCLEOTIDE SEQUENCE [LARGE SCALE GENOMIC DNA]</scope>
</reference>
<comment type="caution">
    <text evidence="2">The sequence shown here is derived from an EMBL/GenBank/DDBJ whole genome shotgun (WGS) entry which is preliminary data.</text>
</comment>
<evidence type="ECO:0000256" key="1">
    <source>
        <dbReference type="SAM" id="MobiDB-lite"/>
    </source>
</evidence>
<proteinExistence type="predicted"/>
<protein>
    <submittedName>
        <fullName evidence="2">Serrate RNA effector molecule</fullName>
    </submittedName>
</protein>
<dbReference type="Gramene" id="OE9A117905T1">
    <property type="protein sequence ID" value="OE9A117905C1"/>
    <property type="gene ID" value="OE9A117905"/>
</dbReference>
<evidence type="ECO:0000313" key="2">
    <source>
        <dbReference type="EMBL" id="CAA2978251.1"/>
    </source>
</evidence>
<feature type="compositionally biased region" description="Gly residues" evidence="1">
    <location>
        <begin position="94"/>
        <end position="105"/>
    </location>
</feature>
<feature type="region of interest" description="Disordered" evidence="1">
    <location>
        <begin position="74"/>
        <end position="105"/>
    </location>
</feature>
<organism evidence="2 3">
    <name type="scientific">Olea europaea subsp. europaea</name>
    <dbReference type="NCBI Taxonomy" id="158383"/>
    <lineage>
        <taxon>Eukaryota</taxon>
        <taxon>Viridiplantae</taxon>
        <taxon>Streptophyta</taxon>
        <taxon>Embryophyta</taxon>
        <taxon>Tracheophyta</taxon>
        <taxon>Spermatophyta</taxon>
        <taxon>Magnoliopsida</taxon>
        <taxon>eudicotyledons</taxon>
        <taxon>Gunneridae</taxon>
        <taxon>Pentapetalae</taxon>
        <taxon>asterids</taxon>
        <taxon>lamiids</taxon>
        <taxon>Lamiales</taxon>
        <taxon>Oleaceae</taxon>
        <taxon>Oleeae</taxon>
        <taxon>Olea</taxon>
    </lineage>
</organism>